<evidence type="ECO:0000313" key="2">
    <source>
        <dbReference type="EMBL" id="EAU32645.1"/>
    </source>
</evidence>
<dbReference type="RefSeq" id="XP_001209947.1">
    <property type="nucleotide sequence ID" value="XM_001209947.1"/>
</dbReference>
<gene>
    <name evidence="2" type="ORF">ATEG_07261</name>
</gene>
<keyword evidence="1" id="KW-0472">Membrane</keyword>
<name>Q0CGD1_ASPTN</name>
<keyword evidence="1" id="KW-0812">Transmembrane</keyword>
<sequence>MSLVSAASTPSWVPSPDYLGIVVSRYKEPLDPWADVASNTYLYAKYATPQENDSVSHEAFRLYEQLPNTGREGRTYCHHIYHHYDELQPIVIFTQADPFDMIGPETNTTEAMVRKAVAEPDDDDDPVTIFNHGLLHDLAEWGPVNWSAPAEGYWIKPSQLETLTLAPYDMAEFWRRLFEEEHPAGQASGWLHGGDVCSAEKRAIWPAMSGTFMSGVWSLFVVGVGIFI</sequence>
<dbReference type="OMA" id="WAKINWT"/>
<reference evidence="3" key="1">
    <citation type="submission" date="2005-09" db="EMBL/GenBank/DDBJ databases">
        <title>Annotation of the Aspergillus terreus NIH2624 genome.</title>
        <authorList>
            <person name="Birren B.W."/>
            <person name="Lander E.S."/>
            <person name="Galagan J.E."/>
            <person name="Nusbaum C."/>
            <person name="Devon K."/>
            <person name="Henn M."/>
            <person name="Ma L.-J."/>
            <person name="Jaffe D.B."/>
            <person name="Butler J."/>
            <person name="Alvarez P."/>
            <person name="Gnerre S."/>
            <person name="Grabherr M."/>
            <person name="Kleber M."/>
            <person name="Mauceli E.W."/>
            <person name="Brockman W."/>
            <person name="Rounsley S."/>
            <person name="Young S.K."/>
            <person name="LaButti K."/>
            <person name="Pushparaj V."/>
            <person name="DeCaprio D."/>
            <person name="Crawford M."/>
            <person name="Koehrsen M."/>
            <person name="Engels R."/>
            <person name="Montgomery P."/>
            <person name="Pearson M."/>
            <person name="Howarth C."/>
            <person name="Larson L."/>
            <person name="Luoma S."/>
            <person name="White J."/>
            <person name="Alvarado L."/>
            <person name="Kodira C.D."/>
            <person name="Zeng Q."/>
            <person name="Oleary S."/>
            <person name="Yandava C."/>
            <person name="Denning D.W."/>
            <person name="Nierman W.C."/>
            <person name="Milne T."/>
            <person name="Madden K."/>
        </authorList>
    </citation>
    <scope>NUCLEOTIDE SEQUENCE [LARGE SCALE GENOMIC DNA]</scope>
    <source>
        <strain evidence="3">NIH 2624 / FGSC A1156</strain>
    </source>
</reference>
<keyword evidence="1" id="KW-1133">Transmembrane helix</keyword>
<dbReference type="Proteomes" id="UP000007963">
    <property type="component" value="Unassembled WGS sequence"/>
</dbReference>
<evidence type="ECO:0000313" key="3">
    <source>
        <dbReference type="Proteomes" id="UP000007963"/>
    </source>
</evidence>
<organism evidence="2 3">
    <name type="scientific">Aspergillus terreus (strain NIH 2624 / FGSC A1156)</name>
    <dbReference type="NCBI Taxonomy" id="341663"/>
    <lineage>
        <taxon>Eukaryota</taxon>
        <taxon>Fungi</taxon>
        <taxon>Dikarya</taxon>
        <taxon>Ascomycota</taxon>
        <taxon>Pezizomycotina</taxon>
        <taxon>Eurotiomycetes</taxon>
        <taxon>Eurotiomycetidae</taxon>
        <taxon>Eurotiales</taxon>
        <taxon>Aspergillaceae</taxon>
        <taxon>Aspergillus</taxon>
        <taxon>Aspergillus subgen. Circumdati</taxon>
    </lineage>
</organism>
<dbReference type="VEuPathDB" id="FungiDB:ATEG_07261"/>
<dbReference type="OrthoDB" id="28755at2759"/>
<dbReference type="GeneID" id="4319260"/>
<dbReference type="AlphaFoldDB" id="Q0CGD1"/>
<dbReference type="HOGENOM" id="CLU_1214519_0_0_1"/>
<protein>
    <submittedName>
        <fullName evidence="2">Uncharacterized protein</fullName>
    </submittedName>
</protein>
<evidence type="ECO:0000256" key="1">
    <source>
        <dbReference type="SAM" id="Phobius"/>
    </source>
</evidence>
<accession>Q0CGD1</accession>
<dbReference type="EMBL" id="CH476603">
    <property type="protein sequence ID" value="EAU32645.1"/>
    <property type="molecule type" value="Genomic_DNA"/>
</dbReference>
<feature type="transmembrane region" description="Helical" evidence="1">
    <location>
        <begin position="204"/>
        <end position="227"/>
    </location>
</feature>
<proteinExistence type="predicted"/>